<dbReference type="GO" id="GO:0050415">
    <property type="term" value="F:formimidoylglutamase activity"/>
    <property type="evidence" value="ECO:0007669"/>
    <property type="project" value="UniProtKB-UniRule"/>
</dbReference>
<dbReference type="PANTHER" id="PTHR11358">
    <property type="entry name" value="ARGINASE/AGMATINASE"/>
    <property type="match status" value="1"/>
</dbReference>
<keyword evidence="4" id="KW-0464">Manganese</keyword>
<name>A0A921JBH1_9STAP</name>
<accession>A0A921JBH1</accession>
<keyword evidence="2 7" id="KW-0378">Hydrolase</keyword>
<dbReference type="InterPro" id="IPR006035">
    <property type="entry name" value="Ureohydrolase"/>
</dbReference>
<dbReference type="InterPro" id="IPR005923">
    <property type="entry name" value="HutG"/>
</dbReference>
<evidence type="ECO:0000256" key="6">
    <source>
        <dbReference type="PROSITE-ProRule" id="PRU00742"/>
    </source>
</evidence>
<gene>
    <name evidence="7" type="primary">hutG</name>
    <name evidence="7" type="ORF">K8V35_05400</name>
</gene>
<dbReference type="Pfam" id="PF00491">
    <property type="entry name" value="Arginase"/>
    <property type="match status" value="1"/>
</dbReference>
<evidence type="ECO:0000256" key="2">
    <source>
        <dbReference type="ARBA" id="ARBA00022801"/>
    </source>
</evidence>
<dbReference type="PROSITE" id="PS51409">
    <property type="entry name" value="ARGINASE_2"/>
    <property type="match status" value="1"/>
</dbReference>
<dbReference type="NCBIfam" id="TIGR01227">
    <property type="entry name" value="hutG"/>
    <property type="match status" value="1"/>
</dbReference>
<evidence type="ECO:0000313" key="8">
    <source>
        <dbReference type="Proteomes" id="UP000763505"/>
    </source>
</evidence>
<dbReference type="GO" id="GO:0046872">
    <property type="term" value="F:metal ion binding"/>
    <property type="evidence" value="ECO:0007669"/>
    <property type="project" value="UniProtKB-KW"/>
</dbReference>
<dbReference type="Gene3D" id="3.40.800.10">
    <property type="entry name" value="Ureohydrolase domain"/>
    <property type="match status" value="1"/>
</dbReference>
<dbReference type="GO" id="GO:0019556">
    <property type="term" value="P:L-histidine catabolic process to glutamate and formamide"/>
    <property type="evidence" value="ECO:0007669"/>
    <property type="project" value="UniProtKB-UniRule"/>
</dbReference>
<evidence type="ECO:0000256" key="3">
    <source>
        <dbReference type="ARBA" id="ARBA00022808"/>
    </source>
</evidence>
<keyword evidence="1" id="KW-0479">Metal-binding</keyword>
<dbReference type="EMBL" id="DYYI01000058">
    <property type="protein sequence ID" value="HJE19768.1"/>
    <property type="molecule type" value="Genomic_DNA"/>
</dbReference>
<evidence type="ECO:0000313" key="7">
    <source>
        <dbReference type="EMBL" id="HJE19768.1"/>
    </source>
</evidence>
<dbReference type="Proteomes" id="UP000763505">
    <property type="component" value="Unassembled WGS sequence"/>
</dbReference>
<organism evidence="7 8">
    <name type="scientific">Aliicoccus persicus</name>
    <dbReference type="NCBI Taxonomy" id="930138"/>
    <lineage>
        <taxon>Bacteria</taxon>
        <taxon>Bacillati</taxon>
        <taxon>Bacillota</taxon>
        <taxon>Bacilli</taxon>
        <taxon>Bacillales</taxon>
        <taxon>Staphylococcaceae</taxon>
        <taxon>Aliicoccus</taxon>
    </lineage>
</organism>
<comment type="caution">
    <text evidence="7">The sequence shown here is derived from an EMBL/GenBank/DDBJ whole genome shotgun (WGS) entry which is preliminary data.</text>
</comment>
<dbReference type="CDD" id="cd09988">
    <property type="entry name" value="Formimidoylglutamase"/>
    <property type="match status" value="1"/>
</dbReference>
<evidence type="ECO:0000256" key="1">
    <source>
        <dbReference type="ARBA" id="ARBA00022723"/>
    </source>
</evidence>
<dbReference type="SUPFAM" id="SSF52768">
    <property type="entry name" value="Arginase/deacetylase"/>
    <property type="match status" value="1"/>
</dbReference>
<evidence type="ECO:0000256" key="4">
    <source>
        <dbReference type="ARBA" id="ARBA00023211"/>
    </source>
</evidence>
<evidence type="ECO:0000256" key="5">
    <source>
        <dbReference type="NCBIfam" id="TIGR01227"/>
    </source>
</evidence>
<proteinExistence type="inferred from homology"/>
<reference evidence="7" key="1">
    <citation type="journal article" date="2021" name="PeerJ">
        <title>Extensive microbial diversity within the chicken gut microbiome revealed by metagenomics and culture.</title>
        <authorList>
            <person name="Gilroy R."/>
            <person name="Ravi A."/>
            <person name="Getino M."/>
            <person name="Pursley I."/>
            <person name="Horton D.L."/>
            <person name="Alikhan N.F."/>
            <person name="Baker D."/>
            <person name="Gharbi K."/>
            <person name="Hall N."/>
            <person name="Watson M."/>
            <person name="Adriaenssens E.M."/>
            <person name="Foster-Nyarko E."/>
            <person name="Jarju S."/>
            <person name="Secka A."/>
            <person name="Antonio M."/>
            <person name="Oren A."/>
            <person name="Chaudhuri R.R."/>
            <person name="La Ragione R."/>
            <person name="Hildebrand F."/>
            <person name="Pallen M.J."/>
        </authorList>
    </citation>
    <scope>NUCLEOTIDE SEQUENCE</scope>
    <source>
        <strain evidence="7">6019</strain>
    </source>
</reference>
<dbReference type="EC" id="3.5.3.8" evidence="5"/>
<dbReference type="InterPro" id="IPR023696">
    <property type="entry name" value="Ureohydrolase_dom_sf"/>
</dbReference>
<dbReference type="AlphaFoldDB" id="A0A921JBH1"/>
<dbReference type="PANTHER" id="PTHR11358:SF35">
    <property type="entry name" value="FORMIMIDOYLGLUTAMASE"/>
    <property type="match status" value="1"/>
</dbReference>
<dbReference type="GO" id="GO:0008783">
    <property type="term" value="F:agmatinase activity"/>
    <property type="evidence" value="ECO:0007669"/>
    <property type="project" value="TreeGrafter"/>
</dbReference>
<keyword evidence="3" id="KW-0369">Histidine metabolism</keyword>
<sequence length="306" mass="34186">MKEIKFHEYDGRTDDPNIKERIHQVIEPWKKYVPGGISLIGFCSDEGVKRNKGRTGQHLGPIHVKNKLGPLAYTGKLYEYGNIFADEDLEGSQICLGEHVTRVLESKQFPIIIGGGHETLYGHYLGVRQHFKDAKIAVVNLDAHFDIRKEAPSSGTMFYQILKDDKNIDYFVYGIEPASNTKTLFDTADEFGVTYVTMDDLRANNFEQFKEGLSKLADYDVVFGTLCMDAVQQAVAPGTSAPSPNGFSSQEVHYMVKALAQLDNLVSFDVSEVNPELDIDARTSRLAASIIYRVIQERGAHGTRSD</sequence>
<reference evidence="7" key="2">
    <citation type="submission" date="2021-09" db="EMBL/GenBank/DDBJ databases">
        <authorList>
            <person name="Gilroy R."/>
        </authorList>
    </citation>
    <scope>NUCLEOTIDE SEQUENCE</scope>
    <source>
        <strain evidence="7">6019</strain>
    </source>
</reference>
<protein>
    <recommendedName>
        <fullName evidence="5">Formimidoylglutamase</fullName>
        <ecNumber evidence="5">3.5.3.8</ecNumber>
    </recommendedName>
</protein>
<dbReference type="GO" id="GO:0033389">
    <property type="term" value="P:putrescine biosynthetic process from arginine, via agmatine"/>
    <property type="evidence" value="ECO:0007669"/>
    <property type="project" value="TreeGrafter"/>
</dbReference>
<comment type="similarity">
    <text evidence="6">Belongs to the arginase family.</text>
</comment>